<comment type="catalytic activity">
    <reaction evidence="3">
        <text>thiosulfate + [thioredoxin]-dithiol = [thioredoxin]-disulfide + hydrogen sulfide + sulfite + 2 H(+)</text>
        <dbReference type="Rhea" id="RHEA:83859"/>
        <dbReference type="Rhea" id="RHEA-COMP:10698"/>
        <dbReference type="Rhea" id="RHEA-COMP:10700"/>
        <dbReference type="ChEBI" id="CHEBI:15378"/>
        <dbReference type="ChEBI" id="CHEBI:17359"/>
        <dbReference type="ChEBI" id="CHEBI:29919"/>
        <dbReference type="ChEBI" id="CHEBI:29950"/>
        <dbReference type="ChEBI" id="CHEBI:33542"/>
        <dbReference type="ChEBI" id="CHEBI:50058"/>
    </reaction>
</comment>
<dbReference type="OrthoDB" id="9811849at2"/>
<dbReference type="RefSeq" id="WP_054551065.1">
    <property type="nucleotide sequence ID" value="NZ_LJTC01000001.1"/>
</dbReference>
<reference evidence="5 6" key="1">
    <citation type="submission" date="2015-09" db="EMBL/GenBank/DDBJ databases">
        <title>Draft Genome Sequence of Pseudoalteromonas lipolytica UCD-48B.</title>
        <authorList>
            <person name="Krusor M."/>
            <person name="Coil D.A."/>
            <person name="Lang J.M."/>
            <person name="Eisen J.A."/>
            <person name="Alexiev A."/>
        </authorList>
    </citation>
    <scope>NUCLEOTIDE SEQUENCE [LARGE SCALE GENOMIC DNA]</scope>
    <source>
        <strain evidence="5 6">UCD-48B</strain>
    </source>
</reference>
<dbReference type="CDD" id="cd01444">
    <property type="entry name" value="GlpE_ST"/>
    <property type="match status" value="1"/>
</dbReference>
<dbReference type="InterPro" id="IPR001307">
    <property type="entry name" value="Thiosulphate_STrfase_CS"/>
</dbReference>
<dbReference type="PATRIC" id="fig|570156.3.peg.110"/>
<dbReference type="Proteomes" id="UP000050378">
    <property type="component" value="Unassembled WGS sequence"/>
</dbReference>
<dbReference type="InterPro" id="IPR023695">
    <property type="entry name" value="Thiosulf_sulfurTrfase"/>
</dbReference>
<evidence type="ECO:0000259" key="4">
    <source>
        <dbReference type="PROSITE" id="PS50206"/>
    </source>
</evidence>
<dbReference type="PANTHER" id="PTHR43031">
    <property type="entry name" value="FAD-DEPENDENT OXIDOREDUCTASE"/>
    <property type="match status" value="1"/>
</dbReference>
<dbReference type="SMART" id="SM00450">
    <property type="entry name" value="RHOD"/>
    <property type="match status" value="1"/>
</dbReference>
<organism evidence="5 6">
    <name type="scientific">Pseudoalteromonas lipolytica</name>
    <dbReference type="NCBI Taxonomy" id="570156"/>
    <lineage>
        <taxon>Bacteria</taxon>
        <taxon>Pseudomonadati</taxon>
        <taxon>Pseudomonadota</taxon>
        <taxon>Gammaproteobacteria</taxon>
        <taxon>Alteromonadales</taxon>
        <taxon>Pseudoalteromonadaceae</taxon>
        <taxon>Pseudoalteromonas</taxon>
    </lineage>
</organism>
<dbReference type="InterPro" id="IPR036873">
    <property type="entry name" value="Rhodanese-like_dom_sf"/>
</dbReference>
<evidence type="ECO:0000313" key="5">
    <source>
        <dbReference type="EMBL" id="KPM85313.1"/>
    </source>
</evidence>
<dbReference type="GO" id="GO:0103041">
    <property type="term" value="F:thiosulfate-thioredoxin sulfurtransferase activity"/>
    <property type="evidence" value="ECO:0007669"/>
    <property type="project" value="RHEA"/>
</dbReference>
<dbReference type="InterPro" id="IPR050229">
    <property type="entry name" value="GlpE_sulfurtransferase"/>
</dbReference>
<dbReference type="EC" id="2.8.1.1" evidence="3"/>
<keyword evidence="2 3" id="KW-0808">Transferase</keyword>
<dbReference type="HAMAP" id="MF_01009">
    <property type="entry name" value="Thiosulf_sulfurtr"/>
    <property type="match status" value="1"/>
</dbReference>
<protein>
    <recommendedName>
        <fullName evidence="3">Thiosulfate sulfurtransferase GlpE</fullName>
        <ecNumber evidence="3">2.8.1.1</ecNumber>
    </recommendedName>
</protein>
<dbReference type="Pfam" id="PF00581">
    <property type="entry name" value="Rhodanese"/>
    <property type="match status" value="1"/>
</dbReference>
<evidence type="ECO:0000256" key="3">
    <source>
        <dbReference type="HAMAP-Rule" id="MF_01009"/>
    </source>
</evidence>
<dbReference type="PROSITE" id="PS50206">
    <property type="entry name" value="RHODANESE_3"/>
    <property type="match status" value="1"/>
</dbReference>
<evidence type="ECO:0000313" key="6">
    <source>
        <dbReference type="Proteomes" id="UP000050378"/>
    </source>
</evidence>
<keyword evidence="1 3" id="KW-0963">Cytoplasm</keyword>
<name>A0A0P7EBA9_9GAMM</name>
<gene>
    <name evidence="3" type="primary">glpE</name>
    <name evidence="5" type="ORF">AOG27_00560</name>
</gene>
<dbReference type="SUPFAM" id="SSF52821">
    <property type="entry name" value="Rhodanese/Cell cycle control phosphatase"/>
    <property type="match status" value="1"/>
</dbReference>
<comment type="catalytic activity">
    <reaction evidence="3">
        <text>thiosulfate + hydrogen cyanide = thiocyanate + sulfite + 2 H(+)</text>
        <dbReference type="Rhea" id="RHEA:16881"/>
        <dbReference type="ChEBI" id="CHEBI:15378"/>
        <dbReference type="ChEBI" id="CHEBI:17359"/>
        <dbReference type="ChEBI" id="CHEBI:18022"/>
        <dbReference type="ChEBI" id="CHEBI:18407"/>
        <dbReference type="ChEBI" id="CHEBI:33542"/>
        <dbReference type="EC" id="2.8.1.1"/>
    </reaction>
</comment>
<dbReference type="AlphaFoldDB" id="A0A0P7EBA9"/>
<feature type="active site" description="Cysteine persulfide intermediate" evidence="3">
    <location>
        <position position="64"/>
    </location>
</feature>
<dbReference type="NCBIfam" id="NF001195">
    <property type="entry name" value="PRK00162.1"/>
    <property type="match status" value="1"/>
</dbReference>
<evidence type="ECO:0000256" key="2">
    <source>
        <dbReference type="ARBA" id="ARBA00022679"/>
    </source>
</evidence>
<sequence length="105" mass="11789">MSYKHISVSETFALLDKEEVVIADIRDPNSFQTGHIPGAEHLSNANISEFMMHKEFDQPIIIVCYHGVSSQGAASYLVEQGFEDVYSMDGGFTAWQAQLPEHIER</sequence>
<evidence type="ECO:0000256" key="1">
    <source>
        <dbReference type="ARBA" id="ARBA00022490"/>
    </source>
</evidence>
<comment type="similarity">
    <text evidence="3">Belongs to the GlpE family.</text>
</comment>
<comment type="function">
    <text evidence="3">Transferase that catalyzes the transfer of sulfur from thiosulfate to thiophilic acceptors such as cyanide or dithiols. May function in a CysM-independent thiosulfate assimilation pathway by catalyzing the conversion of thiosulfate to sulfite, which can then be used for L-cysteine biosynthesis.</text>
</comment>
<feature type="domain" description="Rhodanese" evidence="4">
    <location>
        <begin position="16"/>
        <end position="104"/>
    </location>
</feature>
<dbReference type="PROSITE" id="PS00380">
    <property type="entry name" value="RHODANESE_1"/>
    <property type="match status" value="1"/>
</dbReference>
<accession>A0A0P7EBA9</accession>
<dbReference type="STRING" id="570156.AOG27_00560"/>
<comment type="caution">
    <text evidence="5">The sequence shown here is derived from an EMBL/GenBank/DDBJ whole genome shotgun (WGS) entry which is preliminary data.</text>
</comment>
<dbReference type="PANTHER" id="PTHR43031:SF6">
    <property type="entry name" value="THIOSULFATE SULFURTRANSFERASE GLPE"/>
    <property type="match status" value="1"/>
</dbReference>
<dbReference type="EMBL" id="LJTC01000001">
    <property type="protein sequence ID" value="KPM85313.1"/>
    <property type="molecule type" value="Genomic_DNA"/>
</dbReference>
<dbReference type="GO" id="GO:0005737">
    <property type="term" value="C:cytoplasm"/>
    <property type="evidence" value="ECO:0007669"/>
    <property type="project" value="UniProtKB-SubCell"/>
</dbReference>
<dbReference type="GO" id="GO:0004792">
    <property type="term" value="F:thiosulfate-cyanide sulfurtransferase activity"/>
    <property type="evidence" value="ECO:0007669"/>
    <property type="project" value="UniProtKB-UniRule"/>
</dbReference>
<dbReference type="Gene3D" id="3.40.250.10">
    <property type="entry name" value="Rhodanese-like domain"/>
    <property type="match status" value="1"/>
</dbReference>
<proteinExistence type="inferred from homology"/>
<comment type="subcellular location">
    <subcellularLocation>
        <location evidence="3">Cytoplasm</location>
    </subcellularLocation>
</comment>
<dbReference type="InterPro" id="IPR001763">
    <property type="entry name" value="Rhodanese-like_dom"/>
</dbReference>